<evidence type="ECO:0000256" key="3">
    <source>
        <dbReference type="ARBA" id="ARBA00022777"/>
    </source>
</evidence>
<dbReference type="GO" id="GO:0016020">
    <property type="term" value="C:membrane"/>
    <property type="evidence" value="ECO:0007669"/>
    <property type="project" value="TreeGrafter"/>
</dbReference>
<evidence type="ECO:0000256" key="5">
    <source>
        <dbReference type="SAM" id="MobiDB-lite"/>
    </source>
</evidence>
<evidence type="ECO:0000313" key="8">
    <source>
        <dbReference type="Proteomes" id="UP000626109"/>
    </source>
</evidence>
<proteinExistence type="predicted"/>
<dbReference type="SUPFAM" id="SSF56112">
    <property type="entry name" value="Protein kinase-like (PK-like)"/>
    <property type="match status" value="1"/>
</dbReference>
<dbReference type="Pfam" id="PF00069">
    <property type="entry name" value="Pkinase"/>
    <property type="match status" value="1"/>
</dbReference>
<dbReference type="GO" id="GO:0005524">
    <property type="term" value="F:ATP binding"/>
    <property type="evidence" value="ECO:0007669"/>
    <property type="project" value="UniProtKB-KW"/>
</dbReference>
<dbReference type="PROSITE" id="PS00109">
    <property type="entry name" value="PROTEIN_KINASE_TYR"/>
    <property type="match status" value="1"/>
</dbReference>
<organism evidence="7 8">
    <name type="scientific">Polarella glacialis</name>
    <name type="common">Dinoflagellate</name>
    <dbReference type="NCBI Taxonomy" id="89957"/>
    <lineage>
        <taxon>Eukaryota</taxon>
        <taxon>Sar</taxon>
        <taxon>Alveolata</taxon>
        <taxon>Dinophyceae</taxon>
        <taxon>Suessiales</taxon>
        <taxon>Suessiaceae</taxon>
        <taxon>Polarella</taxon>
    </lineage>
</organism>
<keyword evidence="2" id="KW-0547">Nucleotide-binding</keyword>
<dbReference type="GO" id="GO:0004674">
    <property type="term" value="F:protein serine/threonine kinase activity"/>
    <property type="evidence" value="ECO:0007669"/>
    <property type="project" value="InterPro"/>
</dbReference>
<evidence type="ECO:0000259" key="6">
    <source>
        <dbReference type="PROSITE" id="PS50011"/>
    </source>
</evidence>
<dbReference type="InterPro" id="IPR011009">
    <property type="entry name" value="Kinase-like_dom_sf"/>
</dbReference>
<evidence type="ECO:0000256" key="4">
    <source>
        <dbReference type="ARBA" id="ARBA00022840"/>
    </source>
</evidence>
<dbReference type="InterPro" id="IPR008266">
    <property type="entry name" value="Tyr_kinase_AS"/>
</dbReference>
<dbReference type="EMBL" id="CAJNNW010030964">
    <property type="protein sequence ID" value="CAE8705384.1"/>
    <property type="molecule type" value="Genomic_DNA"/>
</dbReference>
<reference evidence="7" key="1">
    <citation type="submission" date="2021-02" db="EMBL/GenBank/DDBJ databases">
        <authorList>
            <person name="Dougan E. K."/>
            <person name="Rhodes N."/>
            <person name="Thang M."/>
            <person name="Chan C."/>
        </authorList>
    </citation>
    <scope>NUCLEOTIDE SEQUENCE</scope>
</reference>
<sequence>MDSHVEGNCGTGLKVWLHPTHQQGAVASEPRPWCPPLSESSTPQTRECAMRTLVEQAAIGFEPSSTRADLHSESFLANSSKPPQLLITPASPCFEVRLGKSNLLIASTCDPSLAMTASILEVDLLFSDIMWAAVPCADEHVQLSQVANRNRSTAPQYIVAVVPRPEDGLGTCSAGPAPISHGLPFQGAWLLCVGACSLADFQTFLRELGSRGAVRWDAKQSYHLDRELKHGTSSKVCLGQSWQRRPREIREEVEGRSVTAAASTTDVSATAVAVKCLKALAGLTDQAVKGEIAFLAQFRGHPNITQLYGVFCSREASGREAGDAGEQAVPAPCSGLRWSIVMELLPKGDLHDHLVRRGALPEADGLEMFCGVMSAPAHLHFQRVVHRDVSADNILVSDQGRAVLADYGLAASLDDQLAMKENVGSPGYAAPEVVDDRPYGVKADVFSTGVVLYFALSNQLPFPGDVKTRVRLTSRCRVRFASASFGHLTGGVVALLRALLEKEPQQRPSSGRSFQASWYCLPSEVKHRSRATLSAFESLLPKTTDEPQQAGQEHQQLQQAGPEHQEQQQQQEPVASTESPPTTVKTSLAVPTATVKTSLAVPTAAQFESPAGRRRAVRRNSNEEGDVFNQRSGREEQGFVSRLLDTISESRVPCWVLTPRQGDQEVLASTAAEGGEEEVHKTDATRLVLVPVPPTVPFAMNTRWQRNFSL</sequence>
<comment type="caution">
    <text evidence="7">The sequence shown here is derived from an EMBL/GenBank/DDBJ whole genome shotgun (WGS) entry which is preliminary data.</text>
</comment>
<feature type="domain" description="Protein kinase" evidence="6">
    <location>
        <begin position="222"/>
        <end position="519"/>
    </location>
</feature>
<dbReference type="GO" id="GO:0000045">
    <property type="term" value="P:autophagosome assembly"/>
    <property type="evidence" value="ECO:0007669"/>
    <property type="project" value="TreeGrafter"/>
</dbReference>
<feature type="region of interest" description="Disordered" evidence="5">
    <location>
        <begin position="543"/>
        <end position="590"/>
    </location>
</feature>
<keyword evidence="3" id="KW-0418">Kinase</keyword>
<feature type="compositionally biased region" description="Polar residues" evidence="5">
    <location>
        <begin position="573"/>
        <end position="586"/>
    </location>
</feature>
<dbReference type="AlphaFoldDB" id="A0A813KQA9"/>
<evidence type="ECO:0000256" key="1">
    <source>
        <dbReference type="ARBA" id="ARBA00022679"/>
    </source>
</evidence>
<accession>A0A813KQA9</accession>
<dbReference type="InterPro" id="IPR000719">
    <property type="entry name" value="Prot_kinase_dom"/>
</dbReference>
<dbReference type="GO" id="GO:0005829">
    <property type="term" value="C:cytosol"/>
    <property type="evidence" value="ECO:0007669"/>
    <property type="project" value="TreeGrafter"/>
</dbReference>
<feature type="region of interest" description="Disordered" evidence="5">
    <location>
        <begin position="606"/>
        <end position="632"/>
    </location>
</feature>
<name>A0A813KQA9_POLGL</name>
<evidence type="ECO:0000256" key="2">
    <source>
        <dbReference type="ARBA" id="ARBA00022741"/>
    </source>
</evidence>
<dbReference type="Gene3D" id="1.10.510.10">
    <property type="entry name" value="Transferase(Phosphotransferase) domain 1"/>
    <property type="match status" value="1"/>
</dbReference>
<dbReference type="Proteomes" id="UP000626109">
    <property type="component" value="Unassembled WGS sequence"/>
</dbReference>
<dbReference type="PANTHER" id="PTHR24348">
    <property type="entry name" value="SERINE/THREONINE-PROTEIN KINASE UNC-51-RELATED"/>
    <property type="match status" value="1"/>
</dbReference>
<dbReference type="GO" id="GO:0005776">
    <property type="term" value="C:autophagosome"/>
    <property type="evidence" value="ECO:0007669"/>
    <property type="project" value="TreeGrafter"/>
</dbReference>
<keyword evidence="4" id="KW-0067">ATP-binding</keyword>
<keyword evidence="1" id="KW-0808">Transferase</keyword>
<dbReference type="InterPro" id="IPR045269">
    <property type="entry name" value="Atg1-like"/>
</dbReference>
<protein>
    <recommendedName>
        <fullName evidence="6">Protein kinase domain-containing protein</fullName>
    </recommendedName>
</protein>
<dbReference type="GO" id="GO:0000407">
    <property type="term" value="C:phagophore assembly site"/>
    <property type="evidence" value="ECO:0007669"/>
    <property type="project" value="TreeGrafter"/>
</dbReference>
<dbReference type="PANTHER" id="PTHR24348:SF22">
    <property type="entry name" value="NON-SPECIFIC SERINE_THREONINE PROTEIN KINASE"/>
    <property type="match status" value="1"/>
</dbReference>
<feature type="compositionally biased region" description="Low complexity" evidence="5">
    <location>
        <begin position="546"/>
        <end position="572"/>
    </location>
</feature>
<gene>
    <name evidence="7" type="ORF">PGLA2088_LOCUS33660</name>
</gene>
<evidence type="ECO:0000313" key="7">
    <source>
        <dbReference type="EMBL" id="CAE8705384.1"/>
    </source>
</evidence>
<dbReference type="GO" id="GO:0010506">
    <property type="term" value="P:regulation of autophagy"/>
    <property type="evidence" value="ECO:0007669"/>
    <property type="project" value="InterPro"/>
</dbReference>
<dbReference type="PROSITE" id="PS50011">
    <property type="entry name" value="PROTEIN_KINASE_DOM"/>
    <property type="match status" value="1"/>
</dbReference>